<evidence type="ECO:0000256" key="5">
    <source>
        <dbReference type="ARBA" id="ARBA00022989"/>
    </source>
</evidence>
<dbReference type="NCBIfam" id="TIGR00711">
    <property type="entry name" value="efflux_EmrB"/>
    <property type="match status" value="1"/>
</dbReference>
<feature type="transmembrane region" description="Helical" evidence="7">
    <location>
        <begin position="427"/>
        <end position="445"/>
    </location>
</feature>
<feature type="transmembrane region" description="Helical" evidence="7">
    <location>
        <begin position="352"/>
        <end position="374"/>
    </location>
</feature>
<feature type="transmembrane region" description="Helical" evidence="7">
    <location>
        <begin position="92"/>
        <end position="111"/>
    </location>
</feature>
<dbReference type="Gene3D" id="1.20.1720.10">
    <property type="entry name" value="Multidrug resistance protein D"/>
    <property type="match status" value="1"/>
</dbReference>
<reference evidence="9 10" key="1">
    <citation type="submission" date="2018-11" db="EMBL/GenBank/DDBJ databases">
        <title>Micromonospora sp. PPF5-17, a new actinomycetes isolated from a hot spring soil.</title>
        <authorList>
            <person name="Thawai C."/>
        </authorList>
    </citation>
    <scope>NUCLEOTIDE SEQUENCE [LARGE SCALE GENOMIC DNA]</scope>
    <source>
        <strain evidence="9 10">PPF5-17</strain>
    </source>
</reference>
<evidence type="ECO:0000256" key="3">
    <source>
        <dbReference type="ARBA" id="ARBA00022475"/>
    </source>
</evidence>
<dbReference type="InterPro" id="IPR020846">
    <property type="entry name" value="MFS_dom"/>
</dbReference>
<feature type="transmembrane region" description="Helical" evidence="7">
    <location>
        <begin position="286"/>
        <end position="311"/>
    </location>
</feature>
<keyword evidence="6 7" id="KW-0472">Membrane</keyword>
<gene>
    <name evidence="9" type="ORF">EFE23_17630</name>
</gene>
<feature type="transmembrane region" description="Helical" evidence="7">
    <location>
        <begin position="323"/>
        <end position="345"/>
    </location>
</feature>
<feature type="transmembrane region" description="Helical" evidence="7">
    <location>
        <begin position="150"/>
        <end position="173"/>
    </location>
</feature>
<feature type="transmembrane region" description="Helical" evidence="7">
    <location>
        <begin position="117"/>
        <end position="138"/>
    </location>
</feature>
<feature type="transmembrane region" description="Helical" evidence="7">
    <location>
        <begin position="61"/>
        <end position="80"/>
    </location>
</feature>
<accession>A0ABX9WDD5</accession>
<feature type="domain" description="Major facilitator superfamily (MFS) profile" evidence="8">
    <location>
        <begin position="26"/>
        <end position="478"/>
    </location>
</feature>
<evidence type="ECO:0000256" key="4">
    <source>
        <dbReference type="ARBA" id="ARBA00022692"/>
    </source>
</evidence>
<name>A0ABX9WDD5_9ACTN</name>
<feature type="transmembrane region" description="Helical" evidence="7">
    <location>
        <begin position="185"/>
        <end position="205"/>
    </location>
</feature>
<dbReference type="PANTHER" id="PTHR42718:SF39">
    <property type="entry name" value="ACTINORHODIN TRANSPORTER-RELATED"/>
    <property type="match status" value="1"/>
</dbReference>
<dbReference type="InterPro" id="IPR036259">
    <property type="entry name" value="MFS_trans_sf"/>
</dbReference>
<dbReference type="Gene3D" id="1.20.1250.20">
    <property type="entry name" value="MFS general substrate transporter like domains"/>
    <property type="match status" value="1"/>
</dbReference>
<dbReference type="Pfam" id="PF07690">
    <property type="entry name" value="MFS_1"/>
    <property type="match status" value="1"/>
</dbReference>
<comment type="caution">
    <text evidence="9">The sequence shown here is derived from an EMBL/GenBank/DDBJ whole genome shotgun (WGS) entry which is preliminary data.</text>
</comment>
<dbReference type="CDD" id="cd17321">
    <property type="entry name" value="MFS_MMR_MDR_like"/>
    <property type="match status" value="1"/>
</dbReference>
<keyword evidence="4 7" id="KW-0812">Transmembrane</keyword>
<evidence type="ECO:0000256" key="2">
    <source>
        <dbReference type="ARBA" id="ARBA00022448"/>
    </source>
</evidence>
<dbReference type="RefSeq" id="WP_123242038.1">
    <property type="nucleotide sequence ID" value="NZ_JAAHBY010000049.1"/>
</dbReference>
<dbReference type="EMBL" id="RJLN01000049">
    <property type="protein sequence ID" value="RNL97805.1"/>
    <property type="molecule type" value="Genomic_DNA"/>
</dbReference>
<evidence type="ECO:0000259" key="8">
    <source>
        <dbReference type="PROSITE" id="PS50850"/>
    </source>
</evidence>
<dbReference type="InterPro" id="IPR004638">
    <property type="entry name" value="EmrB-like"/>
</dbReference>
<keyword evidence="2" id="KW-0813">Transport</keyword>
<comment type="subcellular location">
    <subcellularLocation>
        <location evidence="1">Cell membrane</location>
        <topology evidence="1">Multi-pass membrane protein</topology>
    </subcellularLocation>
</comment>
<evidence type="ECO:0000256" key="1">
    <source>
        <dbReference type="ARBA" id="ARBA00004651"/>
    </source>
</evidence>
<evidence type="ECO:0000256" key="6">
    <source>
        <dbReference type="ARBA" id="ARBA00023136"/>
    </source>
</evidence>
<sequence length="485" mass="49802">MTTELTAPAPPGAGTEPEGHPWRWFALAVILAAEVMDLLDVLVTNLAGPAIRADLGGSPTVIQWIGAGYTLAMAVGLVTGGRLGDLYGRRRMFLIGVLGFTAASALCALAGSPGTLIAARVAQGLFGAVLLPQGLGLIKEMFPPKQLAAAFGAFGPVMGISAVGGPILAGWLIDADLAGTGWRAIFLINVPLGLLAAVGAARFLPESRATHASRLDLPGVGLVSLGALLLVYPLVQGREHDWPGWAFAMLAGAAVVFAVFAGYELRRQRAGRDPLVVPTLFRRRAFTGGLVAGLAFFTALAGFSLVFSLYLQLGLGWSPLRTGLAGVPQALGMVVAFVIAGAGLAQRLGRRLIHLGLVVVLAGVAGMLLTLHLAGDHVTPWRMTPALLAVGFGMGLVMAPFFDIVLSGVEEGETGSASGTLTAVQQLGGALGVALLGTVFFDALGHGVTHAVRLTLVAELGLLVVTLLGAFLLPRRAREGVGGGH</sequence>
<dbReference type="SUPFAM" id="SSF103473">
    <property type="entry name" value="MFS general substrate transporter"/>
    <property type="match status" value="1"/>
</dbReference>
<protein>
    <submittedName>
        <fullName evidence="9">DHA2 family efflux MFS transporter permease subunit</fullName>
    </submittedName>
</protein>
<keyword evidence="3" id="KW-1003">Cell membrane</keyword>
<feature type="transmembrane region" description="Helical" evidence="7">
    <location>
        <begin position="217"/>
        <end position="235"/>
    </location>
</feature>
<organism evidence="9 10">
    <name type="scientific">Micromonospora solifontis</name>
    <dbReference type="NCBI Taxonomy" id="2487138"/>
    <lineage>
        <taxon>Bacteria</taxon>
        <taxon>Bacillati</taxon>
        <taxon>Actinomycetota</taxon>
        <taxon>Actinomycetes</taxon>
        <taxon>Micromonosporales</taxon>
        <taxon>Micromonosporaceae</taxon>
        <taxon>Micromonospora</taxon>
    </lineage>
</organism>
<feature type="transmembrane region" description="Helical" evidence="7">
    <location>
        <begin position="386"/>
        <end position="406"/>
    </location>
</feature>
<evidence type="ECO:0000313" key="10">
    <source>
        <dbReference type="Proteomes" id="UP000280698"/>
    </source>
</evidence>
<keyword evidence="5 7" id="KW-1133">Transmembrane helix</keyword>
<feature type="transmembrane region" description="Helical" evidence="7">
    <location>
        <begin position="247"/>
        <end position="265"/>
    </location>
</feature>
<dbReference type="PANTHER" id="PTHR42718">
    <property type="entry name" value="MAJOR FACILITATOR SUPERFAMILY MULTIDRUG TRANSPORTER MFSC"/>
    <property type="match status" value="1"/>
</dbReference>
<dbReference type="Proteomes" id="UP000280698">
    <property type="component" value="Unassembled WGS sequence"/>
</dbReference>
<proteinExistence type="predicted"/>
<feature type="transmembrane region" description="Helical" evidence="7">
    <location>
        <begin position="451"/>
        <end position="473"/>
    </location>
</feature>
<evidence type="ECO:0000313" key="9">
    <source>
        <dbReference type="EMBL" id="RNL97805.1"/>
    </source>
</evidence>
<keyword evidence="10" id="KW-1185">Reference proteome</keyword>
<dbReference type="PROSITE" id="PS50850">
    <property type="entry name" value="MFS"/>
    <property type="match status" value="1"/>
</dbReference>
<evidence type="ECO:0000256" key="7">
    <source>
        <dbReference type="SAM" id="Phobius"/>
    </source>
</evidence>
<dbReference type="InterPro" id="IPR011701">
    <property type="entry name" value="MFS"/>
</dbReference>